<feature type="chain" id="PRO_5005393774" description="Dolichyl-diphosphooligosaccharide--protein glycosyltransferase subunit 1" evidence="10">
    <location>
        <begin position="24"/>
        <end position="618"/>
    </location>
</feature>
<keyword evidence="7 10" id="KW-0256">Endoplasmic reticulum</keyword>
<evidence type="ECO:0000256" key="7">
    <source>
        <dbReference type="ARBA" id="ARBA00022824"/>
    </source>
</evidence>
<dbReference type="PANTHER" id="PTHR21049">
    <property type="entry name" value="RIBOPHORIN I"/>
    <property type="match status" value="1"/>
</dbReference>
<sequence>MAIQFHIALFVIWTGLLFSPAISDLIITKLEREIDLRSQVVRTASKLKIENNGPGLASIFQLVFPNYQAKNLAYLRAVYYEGTGKTRRNVVNLQTELVELEGMPPELTVYSVSLPHNVQEGKSITLDVFTVLVNSIIPFPEEITQADAQLVLFQDSAYYLSPYSVKIQSLKVLLPSKRVESFTKLQNAKLMENAELKESVINYGPYDNLPAFDYSPIVVHFENNHPFAVAEDLLREIEISHWGNVQVTEYYTLLHAGARNKGGFSRFDYQSRYTFNGMSSFNKLFARLPPRAHSIYYRDEIGNVSTSNLWSSSEKTELVIEPRYPMFGGWRTTFTIGYGLPLKDFLFEKEGRRFLNITFGCAIDDVVVNNLIVKVVLPEGSKDVDTFLPFPTKQSLEVKFSHLDIVGRPVIVIQKDNVVPELNEHFQVYYKFSNLSLLIEPFMLISGFFFFFIACVAYMHIDISISKSSASYLAKLQMDEVQVAIQQIQNIFNRCLAVHDLLETSLQDLSRTGDVQSCKSVRKSADGTLKILAKDVMPLLVFLQSASQASQIWPKVEELVVKEKELQEKLMLKHSTVVDSFVKKQNAREMNNRIAPIQSKLAILKQEVDGLLDVINEF</sequence>
<keyword evidence="12" id="KW-1185">Reference proteome</keyword>
<evidence type="ECO:0000256" key="5">
    <source>
        <dbReference type="ARBA" id="ARBA00022692"/>
    </source>
</evidence>
<evidence type="ECO:0000256" key="3">
    <source>
        <dbReference type="ARBA" id="ARBA00004922"/>
    </source>
</evidence>
<gene>
    <name evidence="11" type="ORF">ZOSMA_82G00560</name>
</gene>
<name>A0A0K9NP42_ZOSMR</name>
<dbReference type="EMBL" id="LFYR01002027">
    <property type="protein sequence ID" value="KMZ57740.1"/>
    <property type="molecule type" value="Genomic_DNA"/>
</dbReference>
<keyword evidence="9 10" id="KW-0472">Membrane</keyword>
<dbReference type="GO" id="GO:0008250">
    <property type="term" value="C:oligosaccharyltransferase complex"/>
    <property type="evidence" value="ECO:0000318"/>
    <property type="project" value="GO_Central"/>
</dbReference>
<comment type="caution">
    <text evidence="11">The sequence shown here is derived from an EMBL/GenBank/DDBJ whole genome shotgun (WGS) entry which is preliminary data.</text>
</comment>
<dbReference type="Proteomes" id="UP000036987">
    <property type="component" value="Unassembled WGS sequence"/>
</dbReference>
<evidence type="ECO:0000313" key="12">
    <source>
        <dbReference type="Proteomes" id="UP000036987"/>
    </source>
</evidence>
<comment type="function">
    <text evidence="1 10">Subunit of the oligosaccharyl transferase (OST) complex that catalyzes the initial transfer of a defined glycan (Glc(3)Man(9)GlcNAc(2) in eukaryotes) from the lipid carrier dolichol-pyrophosphate to an asparagine residue within an Asn-X-Ser/Thr consensus motif in nascent polypeptide chains, the first step in protein N-glycosylation. N-glycosylation occurs cotranslationally and the complex associates with the Sec61 complex at the channel-forming translocon complex that mediates protein translocation across the endoplasmic reticulum (ER). All subunits are required for a maximal enzyme activity.</text>
</comment>
<dbReference type="GO" id="GO:0018279">
    <property type="term" value="P:protein N-linked glycosylation via asparagine"/>
    <property type="evidence" value="ECO:0000318"/>
    <property type="project" value="GO_Central"/>
</dbReference>
<reference evidence="12" key="1">
    <citation type="journal article" date="2016" name="Nature">
        <title>The genome of the seagrass Zostera marina reveals angiosperm adaptation to the sea.</title>
        <authorList>
            <person name="Olsen J.L."/>
            <person name="Rouze P."/>
            <person name="Verhelst B."/>
            <person name="Lin Y.-C."/>
            <person name="Bayer T."/>
            <person name="Collen J."/>
            <person name="Dattolo E."/>
            <person name="De Paoli E."/>
            <person name="Dittami S."/>
            <person name="Maumus F."/>
            <person name="Michel G."/>
            <person name="Kersting A."/>
            <person name="Lauritano C."/>
            <person name="Lohaus R."/>
            <person name="Toepel M."/>
            <person name="Tonon T."/>
            <person name="Vanneste K."/>
            <person name="Amirebrahimi M."/>
            <person name="Brakel J."/>
            <person name="Bostroem C."/>
            <person name="Chovatia M."/>
            <person name="Grimwood J."/>
            <person name="Jenkins J.W."/>
            <person name="Jueterbock A."/>
            <person name="Mraz A."/>
            <person name="Stam W.T."/>
            <person name="Tice H."/>
            <person name="Bornberg-Bauer E."/>
            <person name="Green P.J."/>
            <person name="Pearson G.A."/>
            <person name="Procaccini G."/>
            <person name="Duarte C.M."/>
            <person name="Schmutz J."/>
            <person name="Reusch T.B.H."/>
            <person name="Van de Peer Y."/>
        </authorList>
    </citation>
    <scope>NUCLEOTIDE SEQUENCE [LARGE SCALE GENOMIC DNA]</scope>
    <source>
        <strain evidence="12">cv. Finnish</strain>
    </source>
</reference>
<keyword evidence="8 10" id="KW-1133">Transmembrane helix</keyword>
<comment type="subcellular location">
    <subcellularLocation>
        <location evidence="2 10">Endoplasmic reticulum membrane</location>
        <topology evidence="2 10">Single-pass type I membrane protein</topology>
    </subcellularLocation>
</comment>
<evidence type="ECO:0000256" key="10">
    <source>
        <dbReference type="RuleBase" id="RU361143"/>
    </source>
</evidence>
<dbReference type="AlphaFoldDB" id="A0A0K9NP42"/>
<comment type="similarity">
    <text evidence="4 10">Belongs to the OST1 family.</text>
</comment>
<evidence type="ECO:0000256" key="9">
    <source>
        <dbReference type="ARBA" id="ARBA00023136"/>
    </source>
</evidence>
<proteinExistence type="inferred from homology"/>
<evidence type="ECO:0000256" key="4">
    <source>
        <dbReference type="ARBA" id="ARBA00008905"/>
    </source>
</evidence>
<comment type="pathway">
    <text evidence="3 10">Protein modification; protein glycosylation.</text>
</comment>
<evidence type="ECO:0000256" key="1">
    <source>
        <dbReference type="ARBA" id="ARBA00002791"/>
    </source>
</evidence>
<dbReference type="InterPro" id="IPR007676">
    <property type="entry name" value="Ribophorin_I"/>
</dbReference>
<dbReference type="Pfam" id="PF04597">
    <property type="entry name" value="Ribophorin_I"/>
    <property type="match status" value="1"/>
</dbReference>
<dbReference type="PANTHER" id="PTHR21049:SF0">
    <property type="entry name" value="DOLICHYL-DIPHOSPHOOLIGOSACCHARIDE--PROTEIN GLYCOSYLTRANSFERASE SUBUNIT 1"/>
    <property type="match status" value="1"/>
</dbReference>
<evidence type="ECO:0000256" key="6">
    <source>
        <dbReference type="ARBA" id="ARBA00022729"/>
    </source>
</evidence>
<keyword evidence="11" id="KW-0808">Transferase</keyword>
<comment type="subunit">
    <text evidence="10">Component of the oligosaccharyltransferase (OST) complex.</text>
</comment>
<keyword evidence="6 10" id="KW-0732">Signal</keyword>
<evidence type="ECO:0000313" key="11">
    <source>
        <dbReference type="EMBL" id="KMZ57740.1"/>
    </source>
</evidence>
<dbReference type="STRING" id="29655.A0A0K9NP42"/>
<accession>A0A0K9NP42</accession>
<protein>
    <recommendedName>
        <fullName evidence="10">Dolichyl-diphosphooligosaccharide--protein glycosyltransferase subunit 1</fullName>
    </recommendedName>
</protein>
<dbReference type="OrthoDB" id="310030at2759"/>
<feature type="signal peptide" evidence="10">
    <location>
        <begin position="1"/>
        <end position="23"/>
    </location>
</feature>
<dbReference type="GO" id="GO:0016740">
    <property type="term" value="F:transferase activity"/>
    <property type="evidence" value="ECO:0007669"/>
    <property type="project" value="UniProtKB-KW"/>
</dbReference>
<evidence type="ECO:0000256" key="2">
    <source>
        <dbReference type="ARBA" id="ARBA00004115"/>
    </source>
</evidence>
<organism evidence="11 12">
    <name type="scientific">Zostera marina</name>
    <name type="common">Eelgrass</name>
    <dbReference type="NCBI Taxonomy" id="29655"/>
    <lineage>
        <taxon>Eukaryota</taxon>
        <taxon>Viridiplantae</taxon>
        <taxon>Streptophyta</taxon>
        <taxon>Embryophyta</taxon>
        <taxon>Tracheophyta</taxon>
        <taxon>Spermatophyta</taxon>
        <taxon>Magnoliopsida</taxon>
        <taxon>Liliopsida</taxon>
        <taxon>Zosteraceae</taxon>
        <taxon>Zostera</taxon>
    </lineage>
</organism>
<dbReference type="UniPathway" id="UPA00378"/>
<dbReference type="OMA" id="RYEYARE"/>
<evidence type="ECO:0000256" key="8">
    <source>
        <dbReference type="ARBA" id="ARBA00022989"/>
    </source>
</evidence>
<keyword evidence="5 10" id="KW-0812">Transmembrane</keyword>
<feature type="transmembrane region" description="Helical" evidence="10">
    <location>
        <begin position="442"/>
        <end position="461"/>
    </location>
</feature>